<keyword evidence="3" id="KW-0813">Transport</keyword>
<feature type="transmembrane region" description="Helical" evidence="12">
    <location>
        <begin position="120"/>
        <end position="143"/>
    </location>
</feature>
<dbReference type="PANTHER" id="PTHR22950">
    <property type="entry name" value="AMINO ACID TRANSPORTER"/>
    <property type="match status" value="1"/>
</dbReference>
<dbReference type="EMBL" id="CACVKT020005675">
    <property type="protein sequence ID" value="CAC5397342.1"/>
    <property type="molecule type" value="Genomic_DNA"/>
</dbReference>
<feature type="domain" description="Amino acid transporter transmembrane" evidence="13">
    <location>
        <begin position="44"/>
        <end position="431"/>
    </location>
</feature>
<feature type="transmembrane region" description="Helical" evidence="12">
    <location>
        <begin position="410"/>
        <end position="433"/>
    </location>
</feature>
<dbReference type="Pfam" id="PF01490">
    <property type="entry name" value="Aa_trans"/>
    <property type="match status" value="1"/>
</dbReference>
<feature type="transmembrane region" description="Helical" evidence="12">
    <location>
        <begin position="163"/>
        <end position="182"/>
    </location>
</feature>
<reference evidence="14 15" key="1">
    <citation type="submission" date="2020-06" db="EMBL/GenBank/DDBJ databases">
        <authorList>
            <person name="Li R."/>
            <person name="Bekaert M."/>
        </authorList>
    </citation>
    <scope>NUCLEOTIDE SEQUENCE [LARGE SCALE GENOMIC DNA]</scope>
    <source>
        <strain evidence="15">wild</strain>
    </source>
</reference>
<feature type="transmembrane region" description="Helical" evidence="12">
    <location>
        <begin position="194"/>
        <end position="214"/>
    </location>
</feature>
<dbReference type="PANTHER" id="PTHR22950:SF458">
    <property type="entry name" value="SODIUM-COUPLED NEUTRAL AMINO ACID TRANSPORTER 11-RELATED"/>
    <property type="match status" value="1"/>
</dbReference>
<accession>A0A6J8CR24</accession>
<evidence type="ECO:0000256" key="6">
    <source>
        <dbReference type="ARBA" id="ARBA00022989"/>
    </source>
</evidence>
<evidence type="ECO:0000256" key="9">
    <source>
        <dbReference type="ARBA" id="ARBA00040814"/>
    </source>
</evidence>
<feature type="transmembrane region" description="Helical" evidence="12">
    <location>
        <begin position="353"/>
        <end position="369"/>
    </location>
</feature>
<evidence type="ECO:0000256" key="3">
    <source>
        <dbReference type="ARBA" id="ARBA00022448"/>
    </source>
</evidence>
<evidence type="ECO:0000256" key="8">
    <source>
        <dbReference type="ARBA" id="ARBA00037101"/>
    </source>
</evidence>
<comment type="subcellular location">
    <subcellularLocation>
        <location evidence="1">Membrane</location>
        <topology evidence="1">Multi-pass membrane protein</topology>
    </subcellularLocation>
</comment>
<feature type="transmembrane region" description="Helical" evidence="12">
    <location>
        <begin position="76"/>
        <end position="99"/>
    </location>
</feature>
<evidence type="ECO:0000256" key="1">
    <source>
        <dbReference type="ARBA" id="ARBA00004141"/>
    </source>
</evidence>
<dbReference type="AlphaFoldDB" id="A0A6J8CR24"/>
<evidence type="ECO:0000313" key="15">
    <source>
        <dbReference type="Proteomes" id="UP000507470"/>
    </source>
</evidence>
<feature type="region of interest" description="Disordered" evidence="11">
    <location>
        <begin position="1"/>
        <end position="45"/>
    </location>
</feature>
<evidence type="ECO:0000256" key="5">
    <source>
        <dbReference type="ARBA" id="ARBA00022970"/>
    </source>
</evidence>
<protein>
    <recommendedName>
        <fullName evidence="9">Putative sodium-coupled neutral amino acid transporter 11</fullName>
    </recommendedName>
    <alternativeName>
        <fullName evidence="10">Solute carrier family 38 member 11</fullName>
    </alternativeName>
</protein>
<dbReference type="OrthoDB" id="28208at2759"/>
<gene>
    <name evidence="14" type="ORF">MCOR_31792</name>
</gene>
<feature type="transmembrane region" description="Helical" evidence="12">
    <location>
        <begin position="311"/>
        <end position="332"/>
    </location>
</feature>
<organism evidence="14 15">
    <name type="scientific">Mytilus coruscus</name>
    <name type="common">Sea mussel</name>
    <dbReference type="NCBI Taxonomy" id="42192"/>
    <lineage>
        <taxon>Eukaryota</taxon>
        <taxon>Metazoa</taxon>
        <taxon>Spiralia</taxon>
        <taxon>Lophotrochozoa</taxon>
        <taxon>Mollusca</taxon>
        <taxon>Bivalvia</taxon>
        <taxon>Autobranchia</taxon>
        <taxon>Pteriomorphia</taxon>
        <taxon>Mytilida</taxon>
        <taxon>Mytiloidea</taxon>
        <taxon>Mytilidae</taxon>
        <taxon>Mytilinae</taxon>
        <taxon>Mytilus</taxon>
    </lineage>
</organism>
<feature type="transmembrane region" description="Helical" evidence="12">
    <location>
        <begin position="226"/>
        <end position="246"/>
    </location>
</feature>
<feature type="compositionally biased region" description="Low complexity" evidence="11">
    <location>
        <begin position="16"/>
        <end position="27"/>
    </location>
</feature>
<keyword evidence="7 12" id="KW-0472">Membrane</keyword>
<proteinExistence type="inferred from homology"/>
<evidence type="ECO:0000256" key="2">
    <source>
        <dbReference type="ARBA" id="ARBA00008066"/>
    </source>
</evidence>
<feature type="transmembrane region" description="Helical" evidence="12">
    <location>
        <begin position="267"/>
        <end position="291"/>
    </location>
</feature>
<dbReference type="GO" id="GO:0016020">
    <property type="term" value="C:membrane"/>
    <property type="evidence" value="ECO:0007669"/>
    <property type="project" value="UniProtKB-SubCell"/>
</dbReference>
<name>A0A6J8CR24_MYTCO</name>
<evidence type="ECO:0000256" key="10">
    <source>
        <dbReference type="ARBA" id="ARBA00041723"/>
    </source>
</evidence>
<evidence type="ECO:0000256" key="11">
    <source>
        <dbReference type="SAM" id="MobiDB-lite"/>
    </source>
</evidence>
<evidence type="ECO:0000259" key="13">
    <source>
        <dbReference type="Pfam" id="PF01490"/>
    </source>
</evidence>
<keyword evidence="4 12" id="KW-0812">Transmembrane</keyword>
<comment type="function">
    <text evidence="8">Putative sodium-dependent amino acid/proton antiporter.</text>
</comment>
<keyword evidence="15" id="KW-1185">Reference proteome</keyword>
<dbReference type="GO" id="GO:0015179">
    <property type="term" value="F:L-amino acid transmembrane transporter activity"/>
    <property type="evidence" value="ECO:0007669"/>
    <property type="project" value="TreeGrafter"/>
</dbReference>
<feature type="transmembrane region" description="Helical" evidence="12">
    <location>
        <begin position="375"/>
        <end position="398"/>
    </location>
</feature>
<evidence type="ECO:0000256" key="7">
    <source>
        <dbReference type="ARBA" id="ARBA00023136"/>
    </source>
</evidence>
<evidence type="ECO:0000256" key="12">
    <source>
        <dbReference type="SAM" id="Phobius"/>
    </source>
</evidence>
<sequence>MTSNKASEDSYILGRSQTQSTFSETSSIGDTKQLVTDEKQDQEQSSIPMTSINMINSIVGSGVIGIPYALKQSGFLFGTFLLILVAVITDYSILLLVQGGKLSNTDTYQDVVLVAFGRPGFYLLTVLQFLYPFIAMISYQVIIGDTITKCFLRVGGDYLEGTVLVNRHFCIFLTTLVVTLPLSLYRDVAKLSKWAFLAMILIVFIIVCICIRIPDFSEVRATADAWSLFDYNFAQSIGIMTFAYMCHHNTFLIHQSLENPTEKRFQIVTHFSFLFSLLIMLLIGVLGYVTFTGYTQGDLLENYCRTDDLMNVARLCFAVTIMLTYPLECFVVRHVFENAFFAVTEKVPMWRHLTVTISVAAATVLISMTTDCLGIVLTFNGVVVACPLAFIIPPLCVMKLRQDPVLSKENIFPILVATFGILASLIGLIVAVYNLTKGIECSHGKEMFYCLTASRINGSMLASNTTL</sequence>
<comment type="similarity">
    <text evidence="2">Belongs to the amino acid/polyamine transporter 2 family.</text>
</comment>
<keyword evidence="5" id="KW-0029">Amino-acid transport</keyword>
<evidence type="ECO:0000256" key="4">
    <source>
        <dbReference type="ARBA" id="ARBA00022692"/>
    </source>
</evidence>
<evidence type="ECO:0000313" key="14">
    <source>
        <dbReference type="EMBL" id="CAC5397342.1"/>
    </source>
</evidence>
<dbReference type="InterPro" id="IPR013057">
    <property type="entry name" value="AA_transpt_TM"/>
</dbReference>
<keyword evidence="6 12" id="KW-1133">Transmembrane helix</keyword>
<dbReference type="Proteomes" id="UP000507470">
    <property type="component" value="Unassembled WGS sequence"/>
</dbReference>
<feature type="transmembrane region" description="Helical" evidence="12">
    <location>
        <begin position="52"/>
        <end position="70"/>
    </location>
</feature>